<name>A0A2M7B644_9BACT</name>
<proteinExistence type="predicted"/>
<reference evidence="2" key="1">
    <citation type="submission" date="2017-09" db="EMBL/GenBank/DDBJ databases">
        <title>Depth-based differentiation of microbial function through sediment-hosted aquifers and enrichment of novel symbionts in the deep terrestrial subsurface.</title>
        <authorList>
            <person name="Probst A.J."/>
            <person name="Ladd B."/>
            <person name="Jarett J.K."/>
            <person name="Geller-Mcgrath D.E."/>
            <person name="Sieber C.M.K."/>
            <person name="Emerson J.B."/>
            <person name="Anantharaman K."/>
            <person name="Thomas B.C."/>
            <person name="Malmstrom R."/>
            <person name="Stieglmeier M."/>
            <person name="Klingl A."/>
            <person name="Woyke T."/>
            <person name="Ryan C.M."/>
            <person name="Banfield J.F."/>
        </authorList>
    </citation>
    <scope>NUCLEOTIDE SEQUENCE [LARGE SCALE GENOMIC DNA]</scope>
</reference>
<protein>
    <submittedName>
        <fullName evidence="1">Uncharacterized protein</fullName>
    </submittedName>
</protein>
<gene>
    <name evidence="1" type="ORF">COS61_00560</name>
</gene>
<comment type="caution">
    <text evidence="1">The sequence shown here is derived from an EMBL/GenBank/DDBJ whole genome shotgun (WGS) entry which is preliminary data.</text>
</comment>
<organism evidence="1 2">
    <name type="scientific">Candidatus Wolfebacteria bacterium CG03_land_8_20_14_0_80_40_12</name>
    <dbReference type="NCBI Taxonomy" id="1975069"/>
    <lineage>
        <taxon>Bacteria</taxon>
        <taxon>Candidatus Wolfeibacteriota</taxon>
    </lineage>
</organism>
<dbReference type="AlphaFoldDB" id="A0A2M7B644"/>
<dbReference type="Proteomes" id="UP000228949">
    <property type="component" value="Unassembled WGS sequence"/>
</dbReference>
<evidence type="ECO:0000313" key="1">
    <source>
        <dbReference type="EMBL" id="PIU98584.1"/>
    </source>
</evidence>
<feature type="non-terminal residue" evidence="1">
    <location>
        <position position="1"/>
    </location>
</feature>
<sequence>PSRRLWEVSKLVRADLSIAHHNPTERFFSHQTMGFLNGSPLNFRNAARFARWEVARLRARHYSDTGIFDKVSSSGVV</sequence>
<accession>A0A2M7B644</accession>
<evidence type="ECO:0000313" key="2">
    <source>
        <dbReference type="Proteomes" id="UP000228949"/>
    </source>
</evidence>
<dbReference type="EMBL" id="PEVJ01000015">
    <property type="protein sequence ID" value="PIU98584.1"/>
    <property type="molecule type" value="Genomic_DNA"/>
</dbReference>